<dbReference type="Pfam" id="PF24179">
    <property type="entry name" value="NTE_Ploop"/>
    <property type="match status" value="1"/>
</dbReference>
<evidence type="ECO:0000256" key="15">
    <source>
        <dbReference type="SAM" id="MobiDB-lite"/>
    </source>
</evidence>
<feature type="transmembrane region" description="Helical" evidence="14">
    <location>
        <begin position="63"/>
        <end position="81"/>
    </location>
</feature>
<evidence type="ECO:0000259" key="16">
    <source>
        <dbReference type="PROSITE" id="PS50042"/>
    </source>
</evidence>
<keyword evidence="5 14" id="KW-0812">Transmembrane</keyword>
<feature type="short sequence motif" description="GXGXXG" evidence="13">
    <location>
        <begin position="1124"/>
        <end position="1129"/>
    </location>
</feature>
<evidence type="ECO:0000256" key="6">
    <source>
        <dbReference type="ARBA" id="ARBA00022737"/>
    </source>
</evidence>
<reference evidence="18" key="1">
    <citation type="journal article" date="2020" name="New Phytol.">
        <title>Comparative genomics reveals dynamic genome evolution in host specialist ectomycorrhizal fungi.</title>
        <authorList>
            <person name="Lofgren L.A."/>
            <person name="Nguyen N.H."/>
            <person name="Vilgalys R."/>
            <person name="Ruytinx J."/>
            <person name="Liao H.L."/>
            <person name="Branco S."/>
            <person name="Kuo A."/>
            <person name="LaButti K."/>
            <person name="Lipzen A."/>
            <person name="Andreopoulos W."/>
            <person name="Pangilinan J."/>
            <person name="Riley R."/>
            <person name="Hundley H."/>
            <person name="Na H."/>
            <person name="Barry K."/>
            <person name="Grigoriev I.V."/>
            <person name="Stajich J.E."/>
            <person name="Kennedy P.G."/>
        </authorList>
    </citation>
    <scope>NUCLEOTIDE SEQUENCE</scope>
    <source>
        <strain evidence="18">FC203</strain>
    </source>
</reference>
<evidence type="ECO:0000313" key="19">
    <source>
        <dbReference type="Proteomes" id="UP001195769"/>
    </source>
</evidence>
<dbReference type="EC" id="3.1.1.5" evidence="3 14"/>
<feature type="region of interest" description="Disordered" evidence="15">
    <location>
        <begin position="1405"/>
        <end position="1427"/>
    </location>
</feature>
<evidence type="ECO:0000256" key="8">
    <source>
        <dbReference type="ARBA" id="ARBA00022824"/>
    </source>
</evidence>
<proteinExistence type="inferred from homology"/>
<feature type="active site" description="Nucleophile" evidence="13">
    <location>
        <position position="1153"/>
    </location>
</feature>
<name>A0AAD4EGK3_9AGAM</name>
<feature type="domain" description="Cyclic nucleotide-binding" evidence="16">
    <location>
        <begin position="614"/>
        <end position="728"/>
    </location>
</feature>
<dbReference type="Proteomes" id="UP001195769">
    <property type="component" value="Unassembled WGS sequence"/>
</dbReference>
<sequence length="1427" mass="158279">MEHTSNSPEHDGIHPLLSLLSAFFWVILWFLSWAKALIAFSTITIPRLIYFALSYSMTLTLNFWSFAIMFLASAVALNYWIRLRYLNTYSSLKEPPLVKPDVNALHPDVNTTEPPPAFHNYLDDFLQAVRVFGFLEKPVFHELARHLATRRLIAGDSISLDEDRSFYCVVDGMVQVYAQTGQNNCQNGSWDEEDMNGYQLINEVGSGGTLSSLFSILSLFTEHIKISWQEDGHPDALGGNSTSEEGGRPQSRTRRADSDVSRFSLDYASATSRPSRATSISSSGSTAHPADATSPVRPTSPYHIGDRFRSPLRRASRSRSASNPTTQLHHGIVARAKEDSTLAFIPAEAFRRVAKKFPKATSHIVQVILTRFSRVTFNAAHRYLGLTTEVLRTEKAINEIACHPLPASFYEGGGLQYLRQRFDDVAIQGSGPESEYLSPSLGLASTNGGFTPIVLPRESLTDSPLAMRGVPIRTPRNQVQAGDLHTSTGQSSDGYKLARSFSILETPRLQKSDPLQTRLNNEEFDLREEVMSCIAKSIGLLQPPMSGNESIEDSPAFPPFDHMRPANGVFPSPFGSLSLLETTDDGASSITGTSTTSTTGYMSGLDNEVEILFFSAGSILVKAGERNTGLYYVVEGFLDILLRADEPRPNNAPYGTRSTASDNNPLYPSDHKQEPEKAHSRKLLFTVKSGGIAGYLASLCGTPSYVDIQAKTDTYVGFLPAHSLERLVEKRPIVQLTLAKRLISLLSPLVLQIDASLDWMHVNAGQVLWRPEDISDSFYIVINGRLRAITEGEDGKVIITGEYGQGDTVGELDVITSSTRRTTMHAIRDSELIRMPQTLFNAISSRNPQTTAQLLRTIASRVRDEMDASSDVQTRNAAFELGRNNTNLKTVAILPVSRNVPIDTFARKLKTALEEMGAKTSYMNQASVSSHLGRHAFSRMGTLKAAAWLADQEQRYRTVLYVADSPVNSPWTQTCIRQAERCNPSCQADFVMVVGMGDDPSIGEYERLLLSMKTTARKELVLLHPERSVVPGSTREWLKNRPWVHQHIHVELPGLAVPIVKTTQIQDPDVVIAFKNLKDRVQSGIQKYRGRSRHARPQPHPMINDFSRLARRLCAKSVGVVLGGGGARGISHLGVLRALEERGIPIDYIAGTSIGALIGGLYARECDIIMSTNRAKQFSGRMGNIWRMLSDVTYPLVAYTTGHEFNRTIYKAFYDLHIEDMWLPYFCNTTNINTSRMEIHESGYAWRFIRASMTLVGLLPPLCDNGSMLVDGGYIDNLPVSTMFSMGASVVLAADVGSIDDNSPRNFGDSVSGWWLFFNRWNPFSSARTVPAITEIQSRLAYVSSVHTLEAAKVTRNCLYMQMPVQEYGTLQFSKFDEIQQKGYLAAVEILDKWEEEGKLPVPNLDGYGANNNRVSRKGRSARRNSV</sequence>
<organism evidence="18 19">
    <name type="scientific">Suillus fuscotomentosus</name>
    <dbReference type="NCBI Taxonomy" id="1912939"/>
    <lineage>
        <taxon>Eukaryota</taxon>
        <taxon>Fungi</taxon>
        <taxon>Dikarya</taxon>
        <taxon>Basidiomycota</taxon>
        <taxon>Agaricomycotina</taxon>
        <taxon>Agaricomycetes</taxon>
        <taxon>Agaricomycetidae</taxon>
        <taxon>Boletales</taxon>
        <taxon>Suillineae</taxon>
        <taxon>Suillaceae</taxon>
        <taxon>Suillus</taxon>
    </lineage>
</organism>
<dbReference type="FunFam" id="3.40.1090.10:FF:000007">
    <property type="entry name" value="Lysophospholipase NTE1"/>
    <property type="match status" value="1"/>
</dbReference>
<evidence type="ECO:0000256" key="12">
    <source>
        <dbReference type="ARBA" id="ARBA00023136"/>
    </source>
</evidence>
<dbReference type="GO" id="GO:0004622">
    <property type="term" value="F:phosphatidylcholine lysophospholipase activity"/>
    <property type="evidence" value="ECO:0007669"/>
    <property type="project" value="UniProtKB-EC"/>
</dbReference>
<comment type="similarity">
    <text evidence="2 14">Belongs to the NTE family.</text>
</comment>
<comment type="catalytic activity">
    <reaction evidence="14">
        <text>a 1-acyl-sn-glycero-3-phosphocholine + H2O = sn-glycerol 3-phosphocholine + a fatty acid + H(+)</text>
        <dbReference type="Rhea" id="RHEA:15177"/>
        <dbReference type="ChEBI" id="CHEBI:15377"/>
        <dbReference type="ChEBI" id="CHEBI:15378"/>
        <dbReference type="ChEBI" id="CHEBI:16870"/>
        <dbReference type="ChEBI" id="CHEBI:28868"/>
        <dbReference type="ChEBI" id="CHEBI:58168"/>
        <dbReference type="EC" id="3.1.1.5"/>
    </reaction>
</comment>
<dbReference type="SUPFAM" id="SSF51206">
    <property type="entry name" value="cAMP-binding domain-like"/>
    <property type="match status" value="3"/>
</dbReference>
<evidence type="ECO:0000256" key="2">
    <source>
        <dbReference type="ARBA" id="ARBA00006636"/>
    </source>
</evidence>
<dbReference type="Pfam" id="PF01734">
    <property type="entry name" value="Patatin"/>
    <property type="match status" value="1"/>
</dbReference>
<feature type="domain" description="PNPLA" evidence="17">
    <location>
        <begin position="1120"/>
        <end position="1284"/>
    </location>
</feature>
<evidence type="ECO:0000259" key="17">
    <source>
        <dbReference type="PROSITE" id="PS51635"/>
    </source>
</evidence>
<dbReference type="GeneID" id="64664348"/>
<keyword evidence="7 13" id="KW-0378">Hydrolase</keyword>
<evidence type="ECO:0000256" key="1">
    <source>
        <dbReference type="ARBA" id="ARBA00004586"/>
    </source>
</evidence>
<evidence type="ECO:0000313" key="18">
    <source>
        <dbReference type="EMBL" id="KAG1904578.1"/>
    </source>
</evidence>
<dbReference type="PANTHER" id="PTHR14226">
    <property type="entry name" value="NEUROPATHY TARGET ESTERASE/SWISS CHEESE D.MELANOGASTER"/>
    <property type="match status" value="1"/>
</dbReference>
<dbReference type="Gene3D" id="2.60.120.10">
    <property type="entry name" value="Jelly Rolls"/>
    <property type="match status" value="3"/>
</dbReference>
<dbReference type="PROSITE" id="PS01237">
    <property type="entry name" value="UPF0028"/>
    <property type="match status" value="1"/>
</dbReference>
<evidence type="ECO:0000256" key="13">
    <source>
        <dbReference type="PROSITE-ProRule" id="PRU01161"/>
    </source>
</evidence>
<dbReference type="GO" id="GO:0005789">
    <property type="term" value="C:endoplasmic reticulum membrane"/>
    <property type="evidence" value="ECO:0007669"/>
    <property type="project" value="UniProtKB-SubCell"/>
</dbReference>
<protein>
    <recommendedName>
        <fullName evidence="4 14">Lysophospholipase NTE1</fullName>
        <ecNumber evidence="3 14">3.1.1.5</ecNumber>
    </recommendedName>
    <alternativeName>
        <fullName evidence="14">Intracellular phospholipase B</fullName>
    </alternativeName>
</protein>
<dbReference type="InterPro" id="IPR002641">
    <property type="entry name" value="PNPLA_dom"/>
</dbReference>
<dbReference type="PROSITE" id="PS51635">
    <property type="entry name" value="PNPLA"/>
    <property type="match status" value="1"/>
</dbReference>
<dbReference type="InterPro" id="IPR018490">
    <property type="entry name" value="cNMP-bd_dom_sf"/>
</dbReference>
<feature type="short sequence motif" description="GXSXG" evidence="13">
    <location>
        <begin position="1151"/>
        <end position="1155"/>
    </location>
</feature>
<feature type="compositionally biased region" description="Basic residues" evidence="15">
    <location>
        <begin position="1415"/>
        <end position="1427"/>
    </location>
</feature>
<evidence type="ECO:0000256" key="14">
    <source>
        <dbReference type="RuleBase" id="RU362043"/>
    </source>
</evidence>
<comment type="caution">
    <text evidence="18">The sequence shown here is derived from an EMBL/GenBank/DDBJ whole genome shotgun (WGS) entry which is preliminary data.</text>
</comment>
<dbReference type="InterPro" id="IPR050301">
    <property type="entry name" value="NTE"/>
</dbReference>
<feature type="transmembrane region" description="Helical" evidence="14">
    <location>
        <begin position="12"/>
        <end position="31"/>
    </location>
</feature>
<keyword evidence="19" id="KW-1185">Reference proteome</keyword>
<evidence type="ECO:0000256" key="10">
    <source>
        <dbReference type="ARBA" id="ARBA00022989"/>
    </source>
</evidence>
<dbReference type="InterPro" id="IPR056556">
    <property type="entry name" value="NTE1_P-loop_dom"/>
</dbReference>
<feature type="region of interest" description="Disordered" evidence="15">
    <location>
        <begin position="231"/>
        <end position="331"/>
    </location>
</feature>
<dbReference type="Pfam" id="PF00027">
    <property type="entry name" value="cNMP_binding"/>
    <property type="match status" value="1"/>
</dbReference>
<dbReference type="InterPro" id="IPR001423">
    <property type="entry name" value="LysoPLipase_patatin_CS"/>
</dbReference>
<keyword evidence="6" id="KW-0677">Repeat</keyword>
<keyword evidence="12 14" id="KW-0472">Membrane</keyword>
<comment type="function">
    <text evidence="14">Intracellular phospholipase B that catalyzes the double deacylation of phosphatidylcholine (PC) to glycerophosphocholine (GroPCho). Plays an important role in membrane lipid homeostasis.</text>
</comment>
<dbReference type="EMBL" id="JABBWK010000009">
    <property type="protein sequence ID" value="KAG1904578.1"/>
    <property type="molecule type" value="Genomic_DNA"/>
</dbReference>
<dbReference type="SMART" id="SM00100">
    <property type="entry name" value="cNMP"/>
    <property type="match status" value="2"/>
</dbReference>
<feature type="active site" description="Proton acceptor" evidence="13">
    <location>
        <position position="1271"/>
    </location>
</feature>
<feature type="compositionally biased region" description="Polar residues" evidence="15">
    <location>
        <begin position="656"/>
        <end position="666"/>
    </location>
</feature>
<evidence type="ECO:0000256" key="11">
    <source>
        <dbReference type="ARBA" id="ARBA00023098"/>
    </source>
</evidence>
<dbReference type="SUPFAM" id="SSF52151">
    <property type="entry name" value="FabD/lysophospholipase-like"/>
    <property type="match status" value="1"/>
</dbReference>
<evidence type="ECO:0000256" key="9">
    <source>
        <dbReference type="ARBA" id="ARBA00022963"/>
    </source>
</evidence>
<feature type="compositionally biased region" description="Basic and acidic residues" evidence="15">
    <location>
        <begin position="669"/>
        <end position="678"/>
    </location>
</feature>
<accession>A0AAD4EGK3</accession>
<gene>
    <name evidence="18" type="ORF">F5891DRAFT_1257343</name>
</gene>
<evidence type="ECO:0000256" key="3">
    <source>
        <dbReference type="ARBA" id="ARBA00013274"/>
    </source>
</evidence>
<keyword evidence="10 14" id="KW-1133">Transmembrane helix</keyword>
<dbReference type="GO" id="GO:0046470">
    <property type="term" value="P:phosphatidylcholine metabolic process"/>
    <property type="evidence" value="ECO:0007669"/>
    <property type="project" value="InterPro"/>
</dbReference>
<keyword evidence="11 13" id="KW-0443">Lipid metabolism</keyword>
<feature type="domain" description="Cyclic nucleotide-binding" evidence="16">
    <location>
        <begin position="741"/>
        <end position="861"/>
    </location>
</feature>
<evidence type="ECO:0000256" key="4">
    <source>
        <dbReference type="ARBA" id="ARBA00018317"/>
    </source>
</evidence>
<evidence type="ECO:0000256" key="5">
    <source>
        <dbReference type="ARBA" id="ARBA00022692"/>
    </source>
</evidence>
<dbReference type="Gene3D" id="3.40.1090.10">
    <property type="entry name" value="Cytosolic phospholipase A2 catalytic domain"/>
    <property type="match status" value="2"/>
</dbReference>
<feature type="short sequence motif" description="DGA/G" evidence="13">
    <location>
        <begin position="1271"/>
        <end position="1273"/>
    </location>
</feature>
<comment type="subcellular location">
    <subcellularLocation>
        <location evidence="1 14">Endoplasmic reticulum membrane</location>
    </subcellularLocation>
</comment>
<dbReference type="InterPro" id="IPR000595">
    <property type="entry name" value="cNMP-bd_dom"/>
</dbReference>
<feature type="region of interest" description="Disordered" evidence="15">
    <location>
        <begin position="649"/>
        <end position="678"/>
    </location>
</feature>
<dbReference type="InterPro" id="IPR016035">
    <property type="entry name" value="Acyl_Trfase/lysoPLipase"/>
</dbReference>
<dbReference type="RefSeq" id="XP_041230153.1">
    <property type="nucleotide sequence ID" value="XM_041370050.1"/>
</dbReference>
<evidence type="ECO:0000256" key="7">
    <source>
        <dbReference type="ARBA" id="ARBA00022801"/>
    </source>
</evidence>
<dbReference type="InterPro" id="IPR014710">
    <property type="entry name" value="RmlC-like_jellyroll"/>
</dbReference>
<dbReference type="GO" id="GO:0016042">
    <property type="term" value="P:lipid catabolic process"/>
    <property type="evidence" value="ECO:0007669"/>
    <property type="project" value="UniProtKB-UniRule"/>
</dbReference>
<dbReference type="PANTHER" id="PTHR14226:SF29">
    <property type="entry name" value="NEUROPATHY TARGET ESTERASE SWS"/>
    <property type="match status" value="1"/>
</dbReference>
<keyword evidence="8 14" id="KW-0256">Endoplasmic reticulum</keyword>
<keyword evidence="9 13" id="KW-0442">Lipid degradation</keyword>
<feature type="compositionally biased region" description="Low complexity" evidence="15">
    <location>
        <begin position="268"/>
        <end position="290"/>
    </location>
</feature>
<dbReference type="PROSITE" id="PS50042">
    <property type="entry name" value="CNMP_BINDING_3"/>
    <property type="match status" value="2"/>
</dbReference>
<dbReference type="CDD" id="cd00038">
    <property type="entry name" value="CAP_ED"/>
    <property type="match status" value="2"/>
</dbReference>